<dbReference type="AlphaFoldDB" id="A0A914GRA9"/>
<dbReference type="Proteomes" id="UP000887572">
    <property type="component" value="Unplaced"/>
</dbReference>
<reference evidence="3" key="1">
    <citation type="submission" date="2022-11" db="UniProtKB">
        <authorList>
            <consortium name="WormBaseParasite"/>
        </authorList>
    </citation>
    <scope>IDENTIFICATION</scope>
</reference>
<evidence type="ECO:0000313" key="2">
    <source>
        <dbReference type="Proteomes" id="UP000887572"/>
    </source>
</evidence>
<organism evidence="2 3">
    <name type="scientific">Globodera rostochiensis</name>
    <name type="common">Golden nematode worm</name>
    <name type="synonym">Heterodera rostochiensis</name>
    <dbReference type="NCBI Taxonomy" id="31243"/>
    <lineage>
        <taxon>Eukaryota</taxon>
        <taxon>Metazoa</taxon>
        <taxon>Ecdysozoa</taxon>
        <taxon>Nematoda</taxon>
        <taxon>Chromadorea</taxon>
        <taxon>Rhabditida</taxon>
        <taxon>Tylenchina</taxon>
        <taxon>Tylenchomorpha</taxon>
        <taxon>Tylenchoidea</taxon>
        <taxon>Heteroderidae</taxon>
        <taxon>Heteroderinae</taxon>
        <taxon>Globodera</taxon>
    </lineage>
</organism>
<dbReference type="WBParaSite" id="Gr19_v10_g10021.t1">
    <property type="protein sequence ID" value="Gr19_v10_g10021.t1"/>
    <property type="gene ID" value="Gr19_v10_g10021"/>
</dbReference>
<evidence type="ECO:0000313" key="3">
    <source>
        <dbReference type="WBParaSite" id="Gr19_v10_g10021.t1"/>
    </source>
</evidence>
<feature type="compositionally biased region" description="Basic and acidic residues" evidence="1">
    <location>
        <begin position="54"/>
        <end position="71"/>
    </location>
</feature>
<sequence>MAGLQQRQEVVVERLVVPAECRVDHNYILPPYSPFFTRNEWIQTESTSQLLRPSDFKNQKRPHEVEKKGECQNEEPGVVPAGIGGVRREPMAEKEEWEEGLLPLREPS</sequence>
<proteinExistence type="predicted"/>
<evidence type="ECO:0000256" key="1">
    <source>
        <dbReference type="SAM" id="MobiDB-lite"/>
    </source>
</evidence>
<accession>A0A914GRA9</accession>
<feature type="region of interest" description="Disordered" evidence="1">
    <location>
        <begin position="52"/>
        <end position="108"/>
    </location>
</feature>
<protein>
    <submittedName>
        <fullName evidence="3">Uncharacterized protein</fullName>
    </submittedName>
</protein>
<name>A0A914GRA9_GLORO</name>
<keyword evidence="2" id="KW-1185">Reference proteome</keyword>